<protein>
    <submittedName>
        <fullName evidence="2">Predicted protein</fullName>
    </submittedName>
</protein>
<evidence type="ECO:0000313" key="3">
    <source>
        <dbReference type="Proteomes" id="UP000001876"/>
    </source>
</evidence>
<dbReference type="AlphaFoldDB" id="C1MKW6"/>
<dbReference type="Proteomes" id="UP000001876">
    <property type="component" value="Unassembled WGS sequence"/>
</dbReference>
<proteinExistence type="predicted"/>
<name>C1MKW6_MICPC</name>
<keyword evidence="3" id="KW-1185">Reference proteome</keyword>
<feature type="region of interest" description="Disordered" evidence="1">
    <location>
        <begin position="1"/>
        <end position="32"/>
    </location>
</feature>
<dbReference type="KEGG" id="mpp:MICPUCDRAFT_64670"/>
<evidence type="ECO:0000313" key="2">
    <source>
        <dbReference type="EMBL" id="EEH59444.1"/>
    </source>
</evidence>
<dbReference type="OrthoDB" id="272624at2759"/>
<accession>C1MKW6</accession>
<evidence type="ECO:0000256" key="1">
    <source>
        <dbReference type="SAM" id="MobiDB-lite"/>
    </source>
</evidence>
<organism evidence="3">
    <name type="scientific">Micromonas pusilla (strain CCMP1545)</name>
    <name type="common">Picoplanktonic green alga</name>
    <dbReference type="NCBI Taxonomy" id="564608"/>
    <lineage>
        <taxon>Eukaryota</taxon>
        <taxon>Viridiplantae</taxon>
        <taxon>Chlorophyta</taxon>
        <taxon>Mamiellophyceae</taxon>
        <taxon>Mamiellales</taxon>
        <taxon>Mamiellaceae</taxon>
        <taxon>Micromonas</taxon>
    </lineage>
</organism>
<dbReference type="RefSeq" id="XP_003056068.1">
    <property type="nucleotide sequence ID" value="XM_003056022.1"/>
</dbReference>
<dbReference type="EMBL" id="GG663736">
    <property type="protein sequence ID" value="EEH59444.1"/>
    <property type="molecule type" value="Genomic_DNA"/>
</dbReference>
<reference evidence="2 3" key="1">
    <citation type="journal article" date="2009" name="Science">
        <title>Green evolution and dynamic adaptations revealed by genomes of the marine picoeukaryotes Micromonas.</title>
        <authorList>
            <person name="Worden A.Z."/>
            <person name="Lee J.H."/>
            <person name="Mock T."/>
            <person name="Rouze P."/>
            <person name="Simmons M.P."/>
            <person name="Aerts A.L."/>
            <person name="Allen A.E."/>
            <person name="Cuvelier M.L."/>
            <person name="Derelle E."/>
            <person name="Everett M.V."/>
            <person name="Foulon E."/>
            <person name="Grimwood J."/>
            <person name="Gundlach H."/>
            <person name="Henrissat B."/>
            <person name="Napoli C."/>
            <person name="McDonald S.M."/>
            <person name="Parker M.S."/>
            <person name="Rombauts S."/>
            <person name="Salamov A."/>
            <person name="Von Dassow P."/>
            <person name="Badger J.H."/>
            <person name="Coutinho P.M."/>
            <person name="Demir E."/>
            <person name="Dubchak I."/>
            <person name="Gentemann C."/>
            <person name="Eikrem W."/>
            <person name="Gready J.E."/>
            <person name="John U."/>
            <person name="Lanier W."/>
            <person name="Lindquist E.A."/>
            <person name="Lucas S."/>
            <person name="Mayer K.F."/>
            <person name="Moreau H."/>
            <person name="Not F."/>
            <person name="Otillar R."/>
            <person name="Panaud O."/>
            <person name="Pangilinan J."/>
            <person name="Paulsen I."/>
            <person name="Piegu B."/>
            <person name="Poliakov A."/>
            <person name="Robbens S."/>
            <person name="Schmutz J."/>
            <person name="Toulza E."/>
            <person name="Wyss T."/>
            <person name="Zelensky A."/>
            <person name="Zhou K."/>
            <person name="Armbrust E.V."/>
            <person name="Bhattacharya D."/>
            <person name="Goodenough U.W."/>
            <person name="Van de Peer Y."/>
            <person name="Grigoriev I.V."/>
        </authorList>
    </citation>
    <scope>NUCLEOTIDE SEQUENCE [LARGE SCALE GENOMIC DNA]</scope>
    <source>
        <strain evidence="2 3">CCMP1545</strain>
    </source>
</reference>
<dbReference type="GeneID" id="9681371"/>
<gene>
    <name evidence="2" type="ORF">MICPUCDRAFT_64670</name>
</gene>
<sequence length="355" mass="39400">MDSSALDSLESDEKRHLGKQRSSSFAPKLSQRTRARLVGNPLNVDLNTVGQDDRLKDLSVIVDTDERGLRTRNEYAIHKKRALPFMKIQSDEHVQSSQLAATGLIDEHYRSGWTAPTQSNDVIIPGSQQSNVEICLSHENRGELTAVCSQGNGYEMCSENIRMPAPLVSTEVCHGLVRPPTSGLKSSKNGCAKMDTGKDNLTKSQVPTIHNRVAQAESLPPAHRWVRSAGTARGIRTKTPFRKGIPPSASISSANDKIACSIREIIQKRTREERATEGNTKQLNVDRPHFTRQIKNKYLTEDRLNPRRVEAAIKNLQPDPALYQNLISVLQKPVGCPEIAGVEWARAVFDKKENA</sequence>